<proteinExistence type="predicted"/>
<feature type="repeat" description="ANK" evidence="3">
    <location>
        <begin position="363"/>
        <end position="401"/>
    </location>
</feature>
<dbReference type="PROSITE" id="PS50088">
    <property type="entry name" value="ANK_REPEAT"/>
    <property type="match status" value="2"/>
</dbReference>
<organism evidence="5 6">
    <name type="scientific">Fusarium poae</name>
    <dbReference type="NCBI Taxonomy" id="36050"/>
    <lineage>
        <taxon>Eukaryota</taxon>
        <taxon>Fungi</taxon>
        <taxon>Dikarya</taxon>
        <taxon>Ascomycota</taxon>
        <taxon>Pezizomycotina</taxon>
        <taxon>Sordariomycetes</taxon>
        <taxon>Hypocreomycetidae</taxon>
        <taxon>Hypocreales</taxon>
        <taxon>Nectriaceae</taxon>
        <taxon>Fusarium</taxon>
    </lineage>
</organism>
<dbReference type="Gene3D" id="1.25.40.20">
    <property type="entry name" value="Ankyrin repeat-containing domain"/>
    <property type="match status" value="3"/>
</dbReference>
<dbReference type="PANTHER" id="PTHR24198">
    <property type="entry name" value="ANKYRIN REPEAT AND PROTEIN KINASE DOMAIN-CONTAINING PROTEIN"/>
    <property type="match status" value="1"/>
</dbReference>
<dbReference type="InterPro" id="IPR002110">
    <property type="entry name" value="Ankyrin_rpt"/>
</dbReference>
<evidence type="ECO:0000256" key="2">
    <source>
        <dbReference type="ARBA" id="ARBA00023043"/>
    </source>
</evidence>
<sequence>MPSRPVSEIESPYQKFTINLNDEFINEEEEFDRVLMTMTDRGGNILYESEGLPFLDEIVRQNDVENLKQYFTRAPWAVPKLPNGEGHLIDQTDHFLLAVESGSLDVLQWLLTNATRDTNFTRPIRFKERGFQLLNEAARYGHLEMVQFLLDNQPLYASIQDRDTKGYTAILSATDVYSDRYCYTAEWDKVCLQSNEAIINLLLDRGACASDAILPMTDVEKTPDTVLTLVVKWAGPDLIKRLIDCGADVHATVTKWTMNVNLRTSSATISSVNALAIACYHANFNAAKTLMDRRGDGVDAGSMVCFRDSLGGLPLHWLTRNELPDELEHIPEPMLHQRVRNITSLIKLLLDLDPTAVNMQDGDGFTPLHYATETFGRNSKLYTPIFELLCERGGDASIRNNKGETPLHTLFSRCMAKVPIDPAAISVLLAHGAKVTDTVAGNTALHIAAENHHFADAVSLLLDHDEDPAVKNLIQETALHRAATGRSWPSGVTNITEEKMRLQEDMLARLVKAGGGELMDVPDAHGDTPRQISERRRENWRTADLPREPLEQPQSSDGRSCWGSGRGRPGRGGARLGRGKG</sequence>
<feature type="repeat" description="ANK" evidence="3">
    <location>
        <begin position="440"/>
        <end position="473"/>
    </location>
</feature>
<dbReference type="OMA" id="HWAARNQ"/>
<dbReference type="PROSITE" id="PS50297">
    <property type="entry name" value="ANK_REP_REGION"/>
    <property type="match status" value="1"/>
</dbReference>
<feature type="region of interest" description="Disordered" evidence="4">
    <location>
        <begin position="517"/>
        <end position="581"/>
    </location>
</feature>
<evidence type="ECO:0000256" key="3">
    <source>
        <dbReference type="PROSITE-ProRule" id="PRU00023"/>
    </source>
</evidence>
<dbReference type="SUPFAM" id="SSF48403">
    <property type="entry name" value="Ankyrin repeat"/>
    <property type="match status" value="1"/>
</dbReference>
<protein>
    <submittedName>
        <fullName evidence="5">Uncharacterized protein</fullName>
    </submittedName>
</protein>
<dbReference type="SMART" id="SM00248">
    <property type="entry name" value="ANK"/>
    <property type="match status" value="7"/>
</dbReference>
<evidence type="ECO:0000256" key="4">
    <source>
        <dbReference type="SAM" id="MobiDB-lite"/>
    </source>
</evidence>
<reference evidence="5 6" key="1">
    <citation type="submission" date="2016-06" db="EMBL/GenBank/DDBJ databases">
        <title>Living apart together: crosstalk between the core and supernumerary genomes in a fungal plant pathogen.</title>
        <authorList>
            <person name="Vanheule A."/>
            <person name="Audenaert K."/>
            <person name="Warris S."/>
            <person name="Van De Geest H."/>
            <person name="Schijlen E."/>
            <person name="Hofte M."/>
            <person name="De Saeger S."/>
            <person name="Haesaert G."/>
            <person name="Waalwijk C."/>
            <person name="Van Der Lee T."/>
        </authorList>
    </citation>
    <scope>NUCLEOTIDE SEQUENCE [LARGE SCALE GENOMIC DNA]</scope>
    <source>
        <strain evidence="5 6">2516</strain>
    </source>
</reference>
<keyword evidence="2 3" id="KW-0040">ANK repeat</keyword>
<evidence type="ECO:0000313" key="5">
    <source>
        <dbReference type="EMBL" id="OBS29633.1"/>
    </source>
</evidence>
<evidence type="ECO:0000313" key="6">
    <source>
        <dbReference type="Proteomes" id="UP000091967"/>
    </source>
</evidence>
<keyword evidence="1" id="KW-0677">Repeat</keyword>
<dbReference type="InterPro" id="IPR036770">
    <property type="entry name" value="Ankyrin_rpt-contain_sf"/>
</dbReference>
<gene>
    <name evidence="5" type="ORF">FPOA_03572</name>
</gene>
<accession>A0A1B8BA87</accession>
<feature type="compositionally biased region" description="Gly residues" evidence="4">
    <location>
        <begin position="564"/>
        <end position="581"/>
    </location>
</feature>
<evidence type="ECO:0000256" key="1">
    <source>
        <dbReference type="ARBA" id="ARBA00022737"/>
    </source>
</evidence>
<name>A0A1B8BA87_FUSPO</name>
<dbReference type="STRING" id="36050.A0A1B8BA87"/>
<dbReference type="Proteomes" id="UP000091967">
    <property type="component" value="Unassembled WGS sequence"/>
</dbReference>
<dbReference type="Pfam" id="PF12796">
    <property type="entry name" value="Ank_2"/>
    <property type="match status" value="2"/>
</dbReference>
<comment type="caution">
    <text evidence="5">The sequence shown here is derived from an EMBL/GenBank/DDBJ whole genome shotgun (WGS) entry which is preliminary data.</text>
</comment>
<dbReference type="EMBL" id="LYXU01000001">
    <property type="protein sequence ID" value="OBS29633.1"/>
    <property type="molecule type" value="Genomic_DNA"/>
</dbReference>
<keyword evidence="6" id="KW-1185">Reference proteome</keyword>
<dbReference type="AlphaFoldDB" id="A0A1B8BA87"/>
<feature type="compositionally biased region" description="Basic and acidic residues" evidence="4">
    <location>
        <begin position="522"/>
        <end position="550"/>
    </location>
</feature>
<dbReference type="PANTHER" id="PTHR24198:SF165">
    <property type="entry name" value="ANKYRIN REPEAT-CONTAINING PROTEIN-RELATED"/>
    <property type="match status" value="1"/>
</dbReference>
<dbReference type="Pfam" id="PF00023">
    <property type="entry name" value="Ank"/>
    <property type="match status" value="1"/>
</dbReference>